<dbReference type="InterPro" id="IPR018515">
    <property type="entry name" value="Tuberin-type_domain"/>
</dbReference>
<keyword evidence="1" id="KW-0343">GTPase activation</keyword>
<dbReference type="InterPro" id="IPR016024">
    <property type="entry name" value="ARM-type_fold"/>
</dbReference>
<evidence type="ECO:0000259" key="3">
    <source>
        <dbReference type="PROSITE" id="PS50085"/>
    </source>
</evidence>
<protein>
    <recommendedName>
        <fullName evidence="3">Rap-GAP domain-containing protein</fullName>
    </recommendedName>
</protein>
<dbReference type="GO" id="GO:0032007">
    <property type="term" value="P:negative regulation of TOR signaling"/>
    <property type="evidence" value="ECO:0007669"/>
    <property type="project" value="TreeGrafter"/>
</dbReference>
<reference evidence="4 5" key="1">
    <citation type="journal article" date="2016" name="Sci. Rep.">
        <title>Peltaster fructicola genome reveals evolution from an invasive phytopathogen to an ectophytic parasite.</title>
        <authorList>
            <person name="Xu C."/>
            <person name="Chen H."/>
            <person name="Gleason M.L."/>
            <person name="Xu J.R."/>
            <person name="Liu H."/>
            <person name="Zhang R."/>
            <person name="Sun G."/>
        </authorList>
    </citation>
    <scope>NUCLEOTIDE SEQUENCE [LARGE SCALE GENOMIC DNA]</scope>
    <source>
        <strain evidence="4 5">LNHT1506</strain>
    </source>
</reference>
<dbReference type="Gene3D" id="3.40.50.11210">
    <property type="entry name" value="Rap/Ran-GAP"/>
    <property type="match status" value="1"/>
</dbReference>
<dbReference type="InterPro" id="IPR027107">
    <property type="entry name" value="Tuberin/Ral-act_asu"/>
</dbReference>
<organism evidence="4 5">
    <name type="scientific">Peltaster fructicola</name>
    <dbReference type="NCBI Taxonomy" id="286661"/>
    <lineage>
        <taxon>Eukaryota</taxon>
        <taxon>Fungi</taxon>
        <taxon>Dikarya</taxon>
        <taxon>Ascomycota</taxon>
        <taxon>Pezizomycotina</taxon>
        <taxon>Dothideomycetes</taxon>
        <taxon>Dothideomycetes incertae sedis</taxon>
        <taxon>Peltaster</taxon>
    </lineage>
</organism>
<dbReference type="GO" id="GO:0005096">
    <property type="term" value="F:GTPase activator activity"/>
    <property type="evidence" value="ECO:0007669"/>
    <property type="project" value="UniProtKB-KW"/>
</dbReference>
<dbReference type="GO" id="GO:0033596">
    <property type="term" value="C:TSC1-TSC2 complex"/>
    <property type="evidence" value="ECO:0007669"/>
    <property type="project" value="TreeGrafter"/>
</dbReference>
<dbReference type="PANTHER" id="PTHR10063">
    <property type="entry name" value="TUBERIN"/>
    <property type="match status" value="1"/>
</dbReference>
<gene>
    <name evidence="4" type="ORF">AMS68_007943</name>
</gene>
<dbReference type="InterPro" id="IPR035974">
    <property type="entry name" value="Rap/Ran-GAP_sf"/>
</dbReference>
<dbReference type="OrthoDB" id="19311at2759"/>
<dbReference type="SUPFAM" id="SSF111347">
    <property type="entry name" value="Rap/Ran-GAP"/>
    <property type="match status" value="1"/>
</dbReference>
<evidence type="ECO:0000313" key="5">
    <source>
        <dbReference type="Proteomes" id="UP000503462"/>
    </source>
</evidence>
<keyword evidence="5" id="KW-1185">Reference proteome</keyword>
<dbReference type="GO" id="GO:0051056">
    <property type="term" value="P:regulation of small GTPase mediated signal transduction"/>
    <property type="evidence" value="ECO:0007669"/>
    <property type="project" value="InterPro"/>
</dbReference>
<sequence>MEEKDVALSPDWDSSRSGIYKGLQSSGTSSSNLSGLHTISDSLKTGYTLDRPDVIDIHPYETTTCAQLVASIHDADRLQSVLQTAVDTLQRHAKWFSQDGLEALLQHALSKTSESNSTAEVEVALDLISTVITFAVLPLACLYSAVRFISFAYHTGARMHKHKSLAAKAWDLYQQILQSHLGGLSVAALLDLLQKEETQWSRSSFAAVSGALHLLDDKFELHNSVTSSAAITITELLPSLKNIVDHGDSILKELVIALLYKCITDHATLVDLDNTASWPILFDLVERCSDASSDIVNKGFRTRLTELSPRLEPAQLESLSKILISANHDLPREAVNYLIRPTKVVVRLTDPEDSVSQHDRLLKLLQPNPRYNFVLAKIAQNDADLLRLCEDPKDWTRLLQTYMDLISSKDLQREGAMICAEFLCTVYHHAFSTSNLTTKLWKVDMVFNAITKLAFSAPRREARRYAFRALARLRVTINGYVYLEEDESWIGTNGKGTEPGVVLLSDLPRERWLDEVLALMRDSDVEQNKLTASFVLEALPAQLGNLHFFVDQRDHVRAIYDIAIHKLASPKDTHAVSYIRILTSLVNYKGLFSHAEERQMVELFIIKAGSSEAVSKECIHALTLCCYELADTVARNLDHVVQKMAQMITQKHLSIHVLEFMTGLSRLPSLFRNFRSDDFRKIFGVCISYLQSIRSGHISQQAAIGSDAGSGSQPLVHEVLPQYVYALAHHVMIFWYLVLRADDRQLIKTYVTNSLCYRREGDKDVPDDQGLVVIDFMERVDTESTAQRGPRALAEGDMDEIFDDVDGKIMVQHRICGLVLISTHTSMRTAKTLVTTRRPSGTARYLVFGRNPVTRESWTSTYITAAPASVWSGSAGDDDTMTVYSDDADGSSYGAISIPSSSSPLGAAGIVILPDEPALERAIQAFDRIPGLDSHKAGVIYIGEGQMHEDDILANSSGSPDYRDIVAHLGNLQKLQDAKFNTQGLDTHHGADGSHVIVWNNDLTELVFHITTMMPTDIKEKKMSAIRKKAHIGNDHVNIIFNNSGMPFRRDTFPSQFSSVYIVITPSVRTTFLQTRTHTVNTAESNRFYKVEVLTKEDFPAISSAAEPKMISGASLAGYVRNLALNACIFAEVWINRDSEDYKSSWRHRLSQIRRLRERYAPENTSDRPSSVVSKGKGKSHFWK</sequence>
<feature type="region of interest" description="Disordered" evidence="2">
    <location>
        <begin position="1161"/>
        <end position="1184"/>
    </location>
</feature>
<dbReference type="Proteomes" id="UP000503462">
    <property type="component" value="Chromosome 5"/>
</dbReference>
<accession>A0A6H0Y612</accession>
<dbReference type="SUPFAM" id="SSF48371">
    <property type="entry name" value="ARM repeat"/>
    <property type="match status" value="1"/>
</dbReference>
<evidence type="ECO:0000313" key="4">
    <source>
        <dbReference type="EMBL" id="QIX02426.1"/>
    </source>
</evidence>
<dbReference type="Pfam" id="PF11864">
    <property type="entry name" value="DUF3384"/>
    <property type="match status" value="1"/>
</dbReference>
<dbReference type="EMBL" id="CP051143">
    <property type="protein sequence ID" value="QIX02426.1"/>
    <property type="molecule type" value="Genomic_DNA"/>
</dbReference>
<proteinExistence type="predicted"/>
<dbReference type="FunFam" id="3.40.50.11210:FF:000007">
    <property type="entry name" value="Tuberous sclerosis 2"/>
    <property type="match status" value="1"/>
</dbReference>
<evidence type="ECO:0000256" key="1">
    <source>
        <dbReference type="ARBA" id="ARBA00022468"/>
    </source>
</evidence>
<dbReference type="InterPro" id="IPR024584">
    <property type="entry name" value="Tuberin_N"/>
</dbReference>
<dbReference type="PANTHER" id="PTHR10063:SF0">
    <property type="entry name" value="TUBERIN"/>
    <property type="match status" value="1"/>
</dbReference>
<dbReference type="AlphaFoldDB" id="A0A6H0Y612"/>
<dbReference type="Pfam" id="PF02145">
    <property type="entry name" value="Rap_GAP"/>
    <property type="match status" value="1"/>
</dbReference>
<dbReference type="Pfam" id="PF03542">
    <property type="entry name" value="Tuberin"/>
    <property type="match status" value="1"/>
</dbReference>
<name>A0A6H0Y612_9PEZI</name>
<feature type="domain" description="Rap-GAP" evidence="3">
    <location>
        <begin position="923"/>
        <end position="1164"/>
    </location>
</feature>
<evidence type="ECO:0000256" key="2">
    <source>
        <dbReference type="SAM" id="MobiDB-lite"/>
    </source>
</evidence>
<dbReference type="GO" id="GO:0005634">
    <property type="term" value="C:nucleus"/>
    <property type="evidence" value="ECO:0007669"/>
    <property type="project" value="InterPro"/>
</dbReference>
<dbReference type="InterPro" id="IPR000331">
    <property type="entry name" value="Rap/Ran_GAP_dom"/>
</dbReference>
<dbReference type="PROSITE" id="PS50085">
    <property type="entry name" value="RAPGAP"/>
    <property type="match status" value="1"/>
</dbReference>